<feature type="non-terminal residue" evidence="4">
    <location>
        <position position="1"/>
    </location>
</feature>
<dbReference type="InterPro" id="IPR004161">
    <property type="entry name" value="EFTu-like_2"/>
</dbReference>
<sequence>DNVISRSDNMPWFGGPTLIEALDEAVASHFRPERPLRFPLAEVMKVGGKGTVVVGRVATGTLRHGAKLTFAPGGTTAEVTAIAMHHEPLSEAVVGNAVTVTVDAEMSELRR</sequence>
<proteinExistence type="predicted"/>
<dbReference type="GO" id="GO:0006412">
    <property type="term" value="P:translation"/>
    <property type="evidence" value="ECO:0007669"/>
    <property type="project" value="UniProtKB-KW"/>
</dbReference>
<dbReference type="GO" id="GO:0005525">
    <property type="term" value="F:GTP binding"/>
    <property type="evidence" value="ECO:0007669"/>
    <property type="project" value="UniProtKB-KW"/>
</dbReference>
<dbReference type="EMBL" id="CAJNIZ010043960">
    <property type="protein sequence ID" value="CAE7673959.1"/>
    <property type="molecule type" value="Genomic_DNA"/>
</dbReference>
<name>A0A812WDS9_SYMPI</name>
<dbReference type="OrthoDB" id="296373at2759"/>
<dbReference type="Proteomes" id="UP000649617">
    <property type="component" value="Unassembled WGS sequence"/>
</dbReference>
<evidence type="ECO:0000313" key="4">
    <source>
        <dbReference type="EMBL" id="CAE7673959.1"/>
    </source>
</evidence>
<evidence type="ECO:0000256" key="1">
    <source>
        <dbReference type="ARBA" id="ARBA00022741"/>
    </source>
</evidence>
<keyword evidence="1" id="KW-0547">Nucleotide-binding</keyword>
<gene>
    <name evidence="4" type="ORF">SPIL2461_LOCUS18647</name>
</gene>
<evidence type="ECO:0000259" key="3">
    <source>
        <dbReference type="Pfam" id="PF03144"/>
    </source>
</evidence>
<reference evidence="4" key="1">
    <citation type="submission" date="2021-02" db="EMBL/GenBank/DDBJ databases">
        <authorList>
            <person name="Dougan E. K."/>
            <person name="Rhodes N."/>
            <person name="Thang M."/>
            <person name="Chan C."/>
        </authorList>
    </citation>
    <scope>NUCLEOTIDE SEQUENCE</scope>
</reference>
<dbReference type="PANTHER" id="PTHR23115">
    <property type="entry name" value="TRANSLATION FACTOR"/>
    <property type="match status" value="1"/>
</dbReference>
<protein>
    <recommendedName>
        <fullName evidence="3">Translation elongation factor EFTu-like domain-containing protein</fullName>
    </recommendedName>
</protein>
<dbReference type="Pfam" id="PF03144">
    <property type="entry name" value="GTP_EFTU_D2"/>
    <property type="match status" value="1"/>
</dbReference>
<dbReference type="SUPFAM" id="SSF50447">
    <property type="entry name" value="Translation proteins"/>
    <property type="match status" value="1"/>
</dbReference>
<evidence type="ECO:0000313" key="5">
    <source>
        <dbReference type="Proteomes" id="UP000649617"/>
    </source>
</evidence>
<keyword evidence="5" id="KW-1185">Reference proteome</keyword>
<dbReference type="AlphaFoldDB" id="A0A812WDS9"/>
<feature type="domain" description="Translation elongation factor EFTu-like" evidence="3">
    <location>
        <begin position="50"/>
        <end position="102"/>
    </location>
</feature>
<comment type="caution">
    <text evidence="4">The sequence shown here is derived from an EMBL/GenBank/DDBJ whole genome shotgun (WGS) entry which is preliminary data.</text>
</comment>
<organism evidence="4 5">
    <name type="scientific">Symbiodinium pilosum</name>
    <name type="common">Dinoflagellate</name>
    <dbReference type="NCBI Taxonomy" id="2952"/>
    <lineage>
        <taxon>Eukaryota</taxon>
        <taxon>Sar</taxon>
        <taxon>Alveolata</taxon>
        <taxon>Dinophyceae</taxon>
        <taxon>Suessiales</taxon>
        <taxon>Symbiodiniaceae</taxon>
        <taxon>Symbiodinium</taxon>
    </lineage>
</organism>
<evidence type="ECO:0000256" key="2">
    <source>
        <dbReference type="ARBA" id="ARBA00023134"/>
    </source>
</evidence>
<dbReference type="InterPro" id="IPR009000">
    <property type="entry name" value="Transl_B-barrel_sf"/>
</dbReference>
<dbReference type="Gene3D" id="2.40.30.10">
    <property type="entry name" value="Translation factors"/>
    <property type="match status" value="1"/>
</dbReference>
<feature type="non-terminal residue" evidence="4">
    <location>
        <position position="111"/>
    </location>
</feature>
<keyword evidence="2" id="KW-0342">GTP-binding</keyword>
<dbReference type="InterPro" id="IPR050100">
    <property type="entry name" value="TRAFAC_GTPase_members"/>
</dbReference>
<accession>A0A812WDS9</accession>